<accession>A0A2G9H331</accession>
<dbReference type="PANTHER" id="PTHR33052">
    <property type="entry name" value="DUF4228 DOMAIN PROTEIN-RELATED"/>
    <property type="match status" value="1"/>
</dbReference>
<dbReference type="OrthoDB" id="736928at2759"/>
<feature type="region of interest" description="Disordered" evidence="1">
    <location>
        <begin position="104"/>
        <end position="159"/>
    </location>
</feature>
<protein>
    <submittedName>
        <fullName evidence="2">Uncharacterized protein</fullName>
    </submittedName>
</protein>
<dbReference type="EMBL" id="NKXS01002829">
    <property type="protein sequence ID" value="PIN11913.1"/>
    <property type="molecule type" value="Genomic_DNA"/>
</dbReference>
<comment type="caution">
    <text evidence="2">The sequence shown here is derived from an EMBL/GenBank/DDBJ whole genome shotgun (WGS) entry which is preliminary data.</text>
</comment>
<name>A0A2G9H331_9LAMI</name>
<dbReference type="Proteomes" id="UP000231279">
    <property type="component" value="Unassembled WGS sequence"/>
</dbReference>
<proteinExistence type="predicted"/>
<evidence type="ECO:0000313" key="2">
    <source>
        <dbReference type="EMBL" id="PIN11913.1"/>
    </source>
</evidence>
<dbReference type="Pfam" id="PF14009">
    <property type="entry name" value="PADRE"/>
    <property type="match status" value="1"/>
</dbReference>
<keyword evidence="3" id="KW-1185">Reference proteome</keyword>
<dbReference type="AlphaFoldDB" id="A0A2G9H331"/>
<reference evidence="3" key="1">
    <citation type="journal article" date="2018" name="Gigascience">
        <title>Genome assembly of the Pink Ipe (Handroanthus impetiginosus, Bignoniaceae), a highly valued, ecologically keystone Neotropical timber forest tree.</title>
        <authorList>
            <person name="Silva-Junior O.B."/>
            <person name="Grattapaglia D."/>
            <person name="Novaes E."/>
            <person name="Collevatti R.G."/>
        </authorList>
    </citation>
    <scope>NUCLEOTIDE SEQUENCE [LARGE SCALE GENOMIC DNA]</scope>
    <source>
        <strain evidence="3">cv. UFG-1</strain>
    </source>
</reference>
<feature type="compositionally biased region" description="Polar residues" evidence="1">
    <location>
        <begin position="104"/>
        <end position="125"/>
    </location>
</feature>
<evidence type="ECO:0000256" key="1">
    <source>
        <dbReference type="SAM" id="MobiDB-lite"/>
    </source>
</evidence>
<gene>
    <name evidence="2" type="ORF">CDL12_15480</name>
</gene>
<dbReference type="InterPro" id="IPR025322">
    <property type="entry name" value="PADRE_dom"/>
</dbReference>
<organism evidence="2 3">
    <name type="scientific">Handroanthus impetiginosus</name>
    <dbReference type="NCBI Taxonomy" id="429701"/>
    <lineage>
        <taxon>Eukaryota</taxon>
        <taxon>Viridiplantae</taxon>
        <taxon>Streptophyta</taxon>
        <taxon>Embryophyta</taxon>
        <taxon>Tracheophyta</taxon>
        <taxon>Spermatophyta</taxon>
        <taxon>Magnoliopsida</taxon>
        <taxon>eudicotyledons</taxon>
        <taxon>Gunneridae</taxon>
        <taxon>Pentapetalae</taxon>
        <taxon>asterids</taxon>
        <taxon>lamiids</taxon>
        <taxon>Lamiales</taxon>
        <taxon>Bignoniaceae</taxon>
        <taxon>Crescentiina</taxon>
        <taxon>Tabebuia alliance</taxon>
        <taxon>Handroanthus</taxon>
    </lineage>
</organism>
<sequence>MGCNHSCKILSEDPTVKTIRIIHLNGYIEELGYPVTVAEVTGKPPKHFLFTHIHLLSNCSLKPLKLDALLEAGRVYFMLPCSLLNSNASPADLAPIARKLASIAQNSRSKTKSGKQNLRSSSGGNSPVARSPLASPNRFFSDKNGNDAAPLETEKSSKSRFWKPVLSTIREISFNRRSESDLQEN</sequence>
<evidence type="ECO:0000313" key="3">
    <source>
        <dbReference type="Proteomes" id="UP000231279"/>
    </source>
</evidence>
<dbReference type="STRING" id="429701.A0A2G9H331"/>